<dbReference type="Pfam" id="PF02891">
    <property type="entry name" value="zf-MIZ"/>
    <property type="match status" value="1"/>
</dbReference>
<dbReference type="PANTHER" id="PTHR10782:SF96">
    <property type="entry name" value="SP-RING-TYPE DOMAIN-CONTAINING PROTEIN"/>
    <property type="match status" value="1"/>
</dbReference>
<keyword evidence="3" id="KW-0862">Zinc</keyword>
<dbReference type="Gene3D" id="3.30.40.10">
    <property type="entry name" value="Zinc/RING finger domain, C3HC4 (zinc finger)"/>
    <property type="match status" value="1"/>
</dbReference>
<dbReference type="InterPro" id="IPR013083">
    <property type="entry name" value="Znf_RING/FYVE/PHD"/>
</dbReference>
<name>G0U9M5_TRYVY</name>
<evidence type="ECO:0000259" key="5">
    <source>
        <dbReference type="PROSITE" id="PS51044"/>
    </source>
</evidence>
<dbReference type="GO" id="GO:0016925">
    <property type="term" value="P:protein sumoylation"/>
    <property type="evidence" value="ECO:0007669"/>
    <property type="project" value="TreeGrafter"/>
</dbReference>
<dbReference type="GO" id="GO:0008270">
    <property type="term" value="F:zinc ion binding"/>
    <property type="evidence" value="ECO:0007669"/>
    <property type="project" value="UniProtKB-KW"/>
</dbReference>
<keyword evidence="2 4" id="KW-0863">Zinc-finger</keyword>
<evidence type="ECO:0000256" key="1">
    <source>
        <dbReference type="ARBA" id="ARBA00022723"/>
    </source>
</evidence>
<evidence type="ECO:0000256" key="3">
    <source>
        <dbReference type="ARBA" id="ARBA00022833"/>
    </source>
</evidence>
<organism evidence="6">
    <name type="scientific">Trypanosoma vivax (strain Y486)</name>
    <dbReference type="NCBI Taxonomy" id="1055687"/>
    <lineage>
        <taxon>Eukaryota</taxon>
        <taxon>Discoba</taxon>
        <taxon>Euglenozoa</taxon>
        <taxon>Kinetoplastea</taxon>
        <taxon>Metakinetoplastina</taxon>
        <taxon>Trypanosomatida</taxon>
        <taxon>Trypanosomatidae</taxon>
        <taxon>Trypanosoma</taxon>
        <taxon>Duttonella</taxon>
    </lineage>
</organism>
<evidence type="ECO:0000256" key="2">
    <source>
        <dbReference type="ARBA" id="ARBA00022771"/>
    </source>
</evidence>
<dbReference type="GO" id="GO:0000785">
    <property type="term" value="C:chromatin"/>
    <property type="evidence" value="ECO:0007669"/>
    <property type="project" value="TreeGrafter"/>
</dbReference>
<reference evidence="6" key="1">
    <citation type="journal article" date="2012" name="Proc. Natl. Acad. Sci. U.S.A.">
        <title>Antigenic diversity is generated by distinct evolutionary mechanisms in African trypanosome species.</title>
        <authorList>
            <person name="Jackson A.P."/>
            <person name="Berry A."/>
            <person name="Aslett M."/>
            <person name="Allison H.C."/>
            <person name="Burton P."/>
            <person name="Vavrova-Anderson J."/>
            <person name="Brown R."/>
            <person name="Browne H."/>
            <person name="Corton N."/>
            <person name="Hauser H."/>
            <person name="Gamble J."/>
            <person name="Gilderthorp R."/>
            <person name="Marcello L."/>
            <person name="McQuillan J."/>
            <person name="Otto T.D."/>
            <person name="Quail M.A."/>
            <person name="Sanders M.J."/>
            <person name="van Tonder A."/>
            <person name="Ginger M.L."/>
            <person name="Field M.C."/>
            <person name="Barry J.D."/>
            <person name="Hertz-Fowler C."/>
            <person name="Berriman M."/>
        </authorList>
    </citation>
    <scope>NUCLEOTIDE SEQUENCE</scope>
    <source>
        <strain evidence="6">Y486</strain>
    </source>
</reference>
<sequence length="426" mass="47598">MPKHSATRHGSRSRASICSSFRDHASTAGISAGCALRHSTSRSGTVTNSLSPYDWQKRILEDLRAWKEGANGGDLLEEHRRRTWEIFFGEQGADGVEVSTTEISLFCPFSRCPMRHPVRSRECVHLQCCDLDSWTALFNQQRAMRDPKGPCPVCNKCVYASSLELDLWQLHVLSQMPAGTNTLLLNADGSYCSGDISRIQRKEQATEFVDVTQDASQGPISDVDSVPCDSPVPVKVKVEQLSHESHRSHSLVYDEKDVIVHFEKAREVRTVLNEARSWAAHCPKCSTPMSKTEMGTEKHCKTCGVSQQGWTLVRRFCESDISLELTGDGTLLLCRSDPLAPYLFRAGFTRSVIEMPDGLCNQDDTGLWCTTTSLKLYELDFLEACCERLARGEAVDNMPSVPEIFRIPRCRRTDKTAQLSLDSLAQ</sequence>
<evidence type="ECO:0000313" key="6">
    <source>
        <dbReference type="EMBL" id="CCC54311.1"/>
    </source>
</evidence>
<dbReference type="OMA" id="CNHLQCC"/>
<dbReference type="InterPro" id="IPR004181">
    <property type="entry name" value="Znf_MIZ"/>
</dbReference>
<dbReference type="AlphaFoldDB" id="G0U9M5"/>
<dbReference type="PROSITE" id="PS51257">
    <property type="entry name" value="PROKAR_LIPOPROTEIN"/>
    <property type="match status" value="1"/>
</dbReference>
<dbReference type="VEuPathDB" id="TriTrypDB:TvY486_1117950"/>
<dbReference type="PROSITE" id="PS51044">
    <property type="entry name" value="ZF_SP_RING"/>
    <property type="match status" value="1"/>
</dbReference>
<feature type="domain" description="SP-RING-type" evidence="5">
    <location>
        <begin position="92"/>
        <end position="178"/>
    </location>
</feature>
<dbReference type="EMBL" id="HE573027">
    <property type="protein sequence ID" value="CCC54311.1"/>
    <property type="molecule type" value="Genomic_DNA"/>
</dbReference>
<accession>G0U9M5</accession>
<evidence type="ECO:0000256" key="4">
    <source>
        <dbReference type="PROSITE-ProRule" id="PRU00452"/>
    </source>
</evidence>
<keyword evidence="1" id="KW-0479">Metal-binding</keyword>
<dbReference type="PANTHER" id="PTHR10782">
    <property type="entry name" value="ZINC FINGER MIZ DOMAIN-CONTAINING PROTEIN"/>
    <property type="match status" value="1"/>
</dbReference>
<protein>
    <recommendedName>
        <fullName evidence="5">SP-RING-type domain-containing protein</fullName>
    </recommendedName>
</protein>
<dbReference type="GO" id="GO:0061665">
    <property type="term" value="F:SUMO ligase activity"/>
    <property type="evidence" value="ECO:0007669"/>
    <property type="project" value="TreeGrafter"/>
</dbReference>
<proteinExistence type="predicted"/>
<gene>
    <name evidence="6" type="ORF">TVY486_1117950</name>
</gene>